<dbReference type="PROSITE" id="PS51384">
    <property type="entry name" value="FAD_FR"/>
    <property type="match status" value="1"/>
</dbReference>
<name>B3PL17_CELJU</name>
<dbReference type="PRINTS" id="PR00371">
    <property type="entry name" value="FPNCR"/>
</dbReference>
<organism evidence="8 9">
    <name type="scientific">Cellvibrio japonicus (strain Ueda107)</name>
    <name type="common">Pseudomonas fluorescens subsp. cellulosa</name>
    <dbReference type="NCBI Taxonomy" id="498211"/>
    <lineage>
        <taxon>Bacteria</taxon>
        <taxon>Pseudomonadati</taxon>
        <taxon>Pseudomonadota</taxon>
        <taxon>Gammaproteobacteria</taxon>
        <taxon>Cellvibrionales</taxon>
        <taxon>Cellvibrionaceae</taxon>
        <taxon>Cellvibrio</taxon>
    </lineage>
</organism>
<dbReference type="Pfam" id="PF00258">
    <property type="entry name" value="Flavodoxin_1"/>
    <property type="match status" value="1"/>
</dbReference>
<evidence type="ECO:0000256" key="5">
    <source>
        <dbReference type="SAM" id="Phobius"/>
    </source>
</evidence>
<keyword evidence="3" id="KW-0813">Transport</keyword>
<feature type="transmembrane region" description="Helical" evidence="5">
    <location>
        <begin position="12"/>
        <end position="34"/>
    </location>
</feature>
<feature type="transmembrane region" description="Helical" evidence="5">
    <location>
        <begin position="147"/>
        <end position="167"/>
    </location>
</feature>
<evidence type="ECO:0000259" key="7">
    <source>
        <dbReference type="PROSITE" id="PS51384"/>
    </source>
</evidence>
<dbReference type="InterPro" id="IPR017938">
    <property type="entry name" value="Riboflavin_synthase-like_b-brl"/>
</dbReference>
<dbReference type="EMBL" id="CP000934">
    <property type="protein sequence ID" value="ACE84898.1"/>
    <property type="molecule type" value="Genomic_DNA"/>
</dbReference>
<evidence type="ECO:0000256" key="2">
    <source>
        <dbReference type="ARBA" id="ARBA00022643"/>
    </source>
</evidence>
<dbReference type="InterPro" id="IPR001433">
    <property type="entry name" value="OxRdtase_FAD/NAD-bd"/>
</dbReference>
<dbReference type="GO" id="GO:0016491">
    <property type="term" value="F:oxidoreductase activity"/>
    <property type="evidence" value="ECO:0007669"/>
    <property type="project" value="InterPro"/>
</dbReference>
<sequence>MGVRNGLFQVHWFLGITAGVVLAVVGITGAMMSFERPIMEIISPDIVRVDAVGERLGPDAIIERFHAQRPDNRVEQITLWPDLERSALIRVMPAPGERRGEAIYVNPYSGELLGKIRGEQFFRTVRSLHRWLLIPSEQGATNWGRQITGFSALALVFFALSGLYLRWPRRPLNWRNWFRIDFSLKGRNFYWALHSVMGTWVLVVYLLLALTGLSWSYSWYKSGLSQLLTGEPMEERRGPGGPGGFGGQGERAGQAERGGDRARQGDRARPEGRMGGRSESTAHEMPSVQIDQAWAVFSSKAEGNFKFAALSLPRSPVDPVVVNYVTPDAVNDRQRSSMSINPRSGEIVADQPYQPLEPLGKRIYQGLYELHTGEWFGTPGIIVNMIASLLMPLFTITGFLLYFDRRRKKKHSRQSAAAVASLHTDADYWVVYGSQTGTAEQLAWNTATILQSGGIKASVKNIAALDKSTLETAPKMLFLLSTFGEGEAPDAARGFVRKFLKTPLSLSRLQFAVLGLGDKRYIDYCAFAAQVEQWLLASGAQPLFARINVDNGDPHTIQQWQQQIAQLSGVTQVTAWAAPEYEAWRLQSRQLLNPDSLGAPVYRVSLQPPRPGNTPWLAGDILEIKPQHNPATVRALLNAAGVSGDTRVQGVPLADWLAKSVLPELHQLREQDLSSLVEGLQPLPHREYSIASLPTDGIVDLVVRQAFNAQGELGLGSGWLTAFADEQQSISARIRNNPSFHAPEQSVPVILIGAGTGIAGLRSHLHQRYLKDQAQNWLIFGERQRSKDRLFAQELDAWHQSGFLSELDEVYSRDGEGYVQDVLRTKQQQLGEWLDRGAAIYVCGGMAMGAGVHQALQDILGENELQQLIESNRYKRDVY</sequence>
<keyword evidence="3" id="KW-0249">Electron transport</keyword>
<dbReference type="OrthoDB" id="9816402at2"/>
<keyword evidence="9" id="KW-1185">Reference proteome</keyword>
<dbReference type="Gene3D" id="3.40.50.360">
    <property type="match status" value="1"/>
</dbReference>
<feature type="domain" description="Flavodoxin-like" evidence="6">
    <location>
        <begin position="428"/>
        <end position="565"/>
    </location>
</feature>
<dbReference type="InterPro" id="IPR001709">
    <property type="entry name" value="Flavoprot_Pyr_Nucl_cyt_Rdtase"/>
</dbReference>
<evidence type="ECO:0000256" key="4">
    <source>
        <dbReference type="SAM" id="MobiDB-lite"/>
    </source>
</evidence>
<dbReference type="Gene3D" id="3.40.50.80">
    <property type="entry name" value="Nucleotide-binding domain of ferredoxin-NADP reductase (FNR) module"/>
    <property type="match status" value="1"/>
</dbReference>
<evidence type="ECO:0000313" key="9">
    <source>
        <dbReference type="Proteomes" id="UP000001036"/>
    </source>
</evidence>
<proteinExistence type="predicted"/>
<dbReference type="InterPro" id="IPR039261">
    <property type="entry name" value="FNR_nucleotide-bd"/>
</dbReference>
<dbReference type="HOGENOM" id="CLU_001570_17_4_6"/>
<evidence type="ECO:0000256" key="3">
    <source>
        <dbReference type="ARBA" id="ARBA00022982"/>
    </source>
</evidence>
<accession>B3PL17</accession>
<keyword evidence="1" id="KW-0285">Flavoprotein</keyword>
<dbReference type="InterPro" id="IPR005625">
    <property type="entry name" value="PepSY-ass_TM"/>
</dbReference>
<dbReference type="PRINTS" id="PR00369">
    <property type="entry name" value="FLAVODOXIN"/>
</dbReference>
<dbReference type="SUPFAM" id="SSF63380">
    <property type="entry name" value="Riboflavin synthase domain-like"/>
    <property type="match status" value="1"/>
</dbReference>
<dbReference type="SUPFAM" id="SSF52218">
    <property type="entry name" value="Flavoproteins"/>
    <property type="match status" value="1"/>
</dbReference>
<dbReference type="KEGG" id="cja:CJA_2531"/>
<dbReference type="InterPro" id="IPR017927">
    <property type="entry name" value="FAD-bd_FR_type"/>
</dbReference>
<dbReference type="InterPro" id="IPR029039">
    <property type="entry name" value="Flavoprotein-like_sf"/>
</dbReference>
<dbReference type="CDD" id="cd06200">
    <property type="entry name" value="SiR_like1"/>
    <property type="match status" value="1"/>
</dbReference>
<dbReference type="RefSeq" id="WP_012488127.1">
    <property type="nucleotide sequence ID" value="NC_010995.1"/>
</dbReference>
<dbReference type="InterPro" id="IPR001094">
    <property type="entry name" value="Flavdoxin-like"/>
</dbReference>
<dbReference type="InterPro" id="IPR008254">
    <property type="entry name" value="Flavodoxin/NO_synth"/>
</dbReference>
<evidence type="ECO:0000259" key="6">
    <source>
        <dbReference type="PROSITE" id="PS50902"/>
    </source>
</evidence>
<dbReference type="Pfam" id="PF00175">
    <property type="entry name" value="NAD_binding_1"/>
    <property type="match status" value="1"/>
</dbReference>
<dbReference type="SUPFAM" id="SSF52343">
    <property type="entry name" value="Ferredoxin reductase-like, C-terminal NADP-linked domain"/>
    <property type="match status" value="1"/>
</dbReference>
<reference evidence="8 9" key="1">
    <citation type="journal article" date="2008" name="J. Bacteriol.">
        <title>Insights into plant cell wall degradation from the genome sequence of the soil bacterium Cellvibrio japonicus.</title>
        <authorList>
            <person name="Deboy R.T."/>
            <person name="Mongodin E.F."/>
            <person name="Fouts D.E."/>
            <person name="Tailford L.E."/>
            <person name="Khouri H."/>
            <person name="Emerson J.B."/>
            <person name="Mohamoud Y."/>
            <person name="Watkins K."/>
            <person name="Henrissat B."/>
            <person name="Gilbert H.J."/>
            <person name="Nelson K.E."/>
        </authorList>
    </citation>
    <scope>NUCLEOTIDE SEQUENCE [LARGE SCALE GENOMIC DNA]</scope>
    <source>
        <strain evidence="8 9">Ueda107</strain>
    </source>
</reference>
<feature type="domain" description="FAD-binding FR-type" evidence="7">
    <location>
        <begin position="579"/>
        <end position="743"/>
    </location>
</feature>
<dbReference type="STRING" id="498211.CJA_2531"/>
<evidence type="ECO:0000256" key="1">
    <source>
        <dbReference type="ARBA" id="ARBA00022630"/>
    </source>
</evidence>
<keyword evidence="5" id="KW-1133">Transmembrane helix</keyword>
<gene>
    <name evidence="8" type="ordered locus">CJA_2531</name>
</gene>
<dbReference type="PROSITE" id="PS50902">
    <property type="entry name" value="FLAVODOXIN_LIKE"/>
    <property type="match status" value="1"/>
</dbReference>
<keyword evidence="5" id="KW-0472">Membrane</keyword>
<dbReference type="PANTHER" id="PTHR34219:SF3">
    <property type="entry name" value="BLL7967 PROTEIN"/>
    <property type="match status" value="1"/>
</dbReference>
<feature type="compositionally biased region" description="Gly residues" evidence="4">
    <location>
        <begin position="239"/>
        <end position="250"/>
    </location>
</feature>
<feature type="region of interest" description="Disordered" evidence="4">
    <location>
        <begin position="231"/>
        <end position="284"/>
    </location>
</feature>
<feature type="transmembrane region" description="Helical" evidence="5">
    <location>
        <begin position="188"/>
        <end position="215"/>
    </location>
</feature>
<keyword evidence="2" id="KW-0288">FMN</keyword>
<keyword evidence="5" id="KW-0812">Transmembrane</keyword>
<dbReference type="eggNOG" id="COG0369">
    <property type="taxonomic scope" value="Bacteria"/>
</dbReference>
<dbReference type="PANTHER" id="PTHR34219">
    <property type="entry name" value="IRON-REGULATED INNER MEMBRANE PROTEIN-RELATED"/>
    <property type="match status" value="1"/>
</dbReference>
<evidence type="ECO:0000313" key="8">
    <source>
        <dbReference type="EMBL" id="ACE84898.1"/>
    </source>
</evidence>
<protein>
    <submittedName>
        <fullName evidence="8">Putative sulfite reductase, flavoprotein component</fullName>
    </submittedName>
</protein>
<dbReference type="AlphaFoldDB" id="B3PL17"/>
<dbReference type="Proteomes" id="UP000001036">
    <property type="component" value="Chromosome"/>
</dbReference>
<dbReference type="Pfam" id="PF03929">
    <property type="entry name" value="PepSY_TM"/>
    <property type="match status" value="1"/>
</dbReference>
<dbReference type="eggNOG" id="COG3182">
    <property type="taxonomic scope" value="Bacteria"/>
</dbReference>
<dbReference type="GO" id="GO:0010181">
    <property type="term" value="F:FMN binding"/>
    <property type="evidence" value="ECO:0007669"/>
    <property type="project" value="InterPro"/>
</dbReference>
<feature type="compositionally biased region" description="Basic and acidic residues" evidence="4">
    <location>
        <begin position="253"/>
        <end position="282"/>
    </location>
</feature>
<feature type="transmembrane region" description="Helical" evidence="5">
    <location>
        <begin position="381"/>
        <end position="403"/>
    </location>
</feature>